<dbReference type="FunFam" id="2.40.50.40:FF:000004">
    <property type="entry name" value="C-X-C motif chemokine"/>
    <property type="match status" value="1"/>
</dbReference>
<dbReference type="GO" id="GO:0005615">
    <property type="term" value="C:extracellular space"/>
    <property type="evidence" value="ECO:0007669"/>
    <property type="project" value="UniProtKB-KW"/>
</dbReference>
<keyword evidence="8" id="KW-1185">Reference proteome</keyword>
<feature type="domain" description="Chemokine interleukin-8-like" evidence="6">
    <location>
        <begin position="73"/>
        <end position="134"/>
    </location>
</feature>
<evidence type="ECO:0000313" key="7">
    <source>
        <dbReference type="EMBL" id="CAB1429654.1"/>
    </source>
</evidence>
<evidence type="ECO:0000313" key="8">
    <source>
        <dbReference type="Proteomes" id="UP001153269"/>
    </source>
</evidence>
<dbReference type="InterPro" id="IPR036048">
    <property type="entry name" value="Interleukin_8-like_sf"/>
</dbReference>
<dbReference type="Proteomes" id="UP001153269">
    <property type="component" value="Unassembled WGS sequence"/>
</dbReference>
<dbReference type="InterPro" id="IPR039809">
    <property type="entry name" value="Chemokine_b/g/d"/>
</dbReference>
<dbReference type="InterPro" id="IPR001089">
    <property type="entry name" value="Chemokine_CXC"/>
</dbReference>
<dbReference type="InterPro" id="IPR033899">
    <property type="entry name" value="CXC_Chemokine_domain"/>
</dbReference>
<evidence type="ECO:0000256" key="1">
    <source>
        <dbReference type="ARBA" id="ARBA00004613"/>
    </source>
</evidence>
<evidence type="ECO:0000256" key="3">
    <source>
        <dbReference type="ARBA" id="ARBA00022514"/>
    </source>
</evidence>
<organism evidence="7 8">
    <name type="scientific">Pleuronectes platessa</name>
    <name type="common">European plaice</name>
    <dbReference type="NCBI Taxonomy" id="8262"/>
    <lineage>
        <taxon>Eukaryota</taxon>
        <taxon>Metazoa</taxon>
        <taxon>Chordata</taxon>
        <taxon>Craniata</taxon>
        <taxon>Vertebrata</taxon>
        <taxon>Euteleostomi</taxon>
        <taxon>Actinopterygii</taxon>
        <taxon>Neopterygii</taxon>
        <taxon>Teleostei</taxon>
        <taxon>Neoteleostei</taxon>
        <taxon>Acanthomorphata</taxon>
        <taxon>Carangaria</taxon>
        <taxon>Pleuronectiformes</taxon>
        <taxon>Pleuronectoidei</taxon>
        <taxon>Pleuronectidae</taxon>
        <taxon>Pleuronectes</taxon>
    </lineage>
</organism>
<dbReference type="CDD" id="cd00273">
    <property type="entry name" value="Chemokine_CXC"/>
    <property type="match status" value="1"/>
</dbReference>
<dbReference type="OrthoDB" id="9937393at2759"/>
<dbReference type="PANTHER" id="PTHR12015">
    <property type="entry name" value="SMALL INDUCIBLE CYTOKINE A"/>
    <property type="match status" value="1"/>
</dbReference>
<protein>
    <recommendedName>
        <fullName evidence="6">Chemokine interleukin-8-like domain-containing protein</fullName>
    </recommendedName>
</protein>
<name>A0A9N7UD18_PLEPL</name>
<dbReference type="GO" id="GO:0008009">
    <property type="term" value="F:chemokine activity"/>
    <property type="evidence" value="ECO:0007669"/>
    <property type="project" value="InterPro"/>
</dbReference>
<reference evidence="7" key="1">
    <citation type="submission" date="2020-03" db="EMBL/GenBank/DDBJ databases">
        <authorList>
            <person name="Weist P."/>
        </authorList>
    </citation>
    <scope>NUCLEOTIDE SEQUENCE</scope>
</reference>
<keyword evidence="3" id="KW-0202">Cytokine</keyword>
<dbReference type="InterPro" id="IPR001811">
    <property type="entry name" value="Chemokine_IL8-like_dom"/>
</dbReference>
<accession>A0A9N7UD18</accession>
<evidence type="ECO:0000259" key="6">
    <source>
        <dbReference type="SMART" id="SM00199"/>
    </source>
</evidence>
<dbReference type="GO" id="GO:0006952">
    <property type="term" value="P:defense response"/>
    <property type="evidence" value="ECO:0007669"/>
    <property type="project" value="InterPro"/>
</dbReference>
<dbReference type="SMART" id="SM00199">
    <property type="entry name" value="SCY"/>
    <property type="match status" value="1"/>
</dbReference>
<comment type="caution">
    <text evidence="7">The sequence shown here is derived from an EMBL/GenBank/DDBJ whole genome shotgun (WGS) entry which is preliminary data.</text>
</comment>
<evidence type="ECO:0000256" key="5">
    <source>
        <dbReference type="ARBA" id="ARBA00054901"/>
    </source>
</evidence>
<dbReference type="GO" id="GO:0006955">
    <property type="term" value="P:immune response"/>
    <property type="evidence" value="ECO:0007669"/>
    <property type="project" value="InterPro"/>
</dbReference>
<dbReference type="AlphaFoldDB" id="A0A9N7UD18"/>
<dbReference type="SUPFAM" id="SSF54117">
    <property type="entry name" value="Interleukin 8-like chemokines"/>
    <property type="match status" value="1"/>
</dbReference>
<proteinExistence type="inferred from homology"/>
<dbReference type="EMBL" id="CADEAL010001158">
    <property type="protein sequence ID" value="CAB1429654.1"/>
    <property type="molecule type" value="Genomic_DNA"/>
</dbReference>
<dbReference type="PANTHER" id="PTHR12015:SF198">
    <property type="entry name" value="PLATELET BASIC PROTEIN"/>
    <property type="match status" value="1"/>
</dbReference>
<dbReference type="Gene3D" id="2.40.50.40">
    <property type="match status" value="1"/>
</dbReference>
<comment type="subcellular location">
    <subcellularLocation>
        <location evidence="1">Secreted</location>
    </subcellularLocation>
</comment>
<keyword evidence="4" id="KW-0964">Secreted</keyword>
<comment type="similarity">
    <text evidence="2">Belongs to the intercrine alpha (chemokine CxC) family.</text>
</comment>
<evidence type="ECO:0000256" key="2">
    <source>
        <dbReference type="ARBA" id="ARBA00010665"/>
    </source>
</evidence>
<comment type="function">
    <text evidence="5">Ligand for cxcr3.2. Chemotactic for macrophages.</text>
</comment>
<evidence type="ECO:0000256" key="4">
    <source>
        <dbReference type="ARBA" id="ARBA00022525"/>
    </source>
</evidence>
<gene>
    <name evidence="7" type="ORF">PLEPLA_LOCUS17634</name>
</gene>
<dbReference type="GO" id="GO:0042056">
    <property type="term" value="F:chemoattractant activity"/>
    <property type="evidence" value="ECO:0007669"/>
    <property type="project" value="UniProtKB-ARBA"/>
</dbReference>
<dbReference type="PRINTS" id="PR00436">
    <property type="entry name" value="INTERLEUKIN8"/>
</dbReference>
<sequence>MAKEEKGLKSRPPSQLMTVLREAQLCATDEHCKDQIVISDSSFRADMSFFTTVAFVVILAIAVGTSQGDPGVSLRCQCIKKESKPIGRHIGRVEVILPSPHCSETEIIASLKNTGKAVCLDPEAPWVQRVLQELLRRTTTSVDTNKALY</sequence>
<dbReference type="PRINTS" id="PR00437">
    <property type="entry name" value="SMALLCYTKCXC"/>
</dbReference>
<dbReference type="Pfam" id="PF00048">
    <property type="entry name" value="IL8"/>
    <property type="match status" value="1"/>
</dbReference>